<comment type="similarity">
    <text evidence="3">Belongs to the CRBN family.</text>
</comment>
<feature type="compositionally biased region" description="Basic residues" evidence="9">
    <location>
        <begin position="223"/>
        <end position="232"/>
    </location>
</feature>
<dbReference type="CDD" id="cd15777">
    <property type="entry name" value="CRBN_C_like"/>
    <property type="match status" value="1"/>
</dbReference>
<dbReference type="Pfam" id="PF03226">
    <property type="entry name" value="Yippee-Mis18"/>
    <property type="match status" value="1"/>
</dbReference>
<dbReference type="Gene3D" id="1.20.58.1480">
    <property type="match status" value="1"/>
</dbReference>
<dbReference type="Gene3D" id="2.30.130.40">
    <property type="entry name" value="LON domain-like"/>
    <property type="match status" value="1"/>
</dbReference>
<dbReference type="InterPro" id="IPR003111">
    <property type="entry name" value="Lon_prtase_N"/>
</dbReference>
<name>A0A9N8E5X1_9STRA</name>
<feature type="region of interest" description="Disordered" evidence="9">
    <location>
        <begin position="396"/>
        <end position="418"/>
    </location>
</feature>
<dbReference type="Gene3D" id="2.170.150.20">
    <property type="entry name" value="Peptide methionine sulfoxide reductase"/>
    <property type="match status" value="1"/>
</dbReference>
<dbReference type="OrthoDB" id="267517at2759"/>
<dbReference type="GO" id="GO:0004402">
    <property type="term" value="F:histone acetyltransferase activity"/>
    <property type="evidence" value="ECO:0007669"/>
    <property type="project" value="TreeGrafter"/>
</dbReference>
<dbReference type="SMART" id="SM00464">
    <property type="entry name" value="LON"/>
    <property type="match status" value="1"/>
</dbReference>
<dbReference type="PANTHER" id="PTHR20916:SF26">
    <property type="entry name" value="CYSTEINE-RICH PROTEIN 2-BINDING PROTEIN"/>
    <property type="match status" value="1"/>
</dbReference>
<comment type="subcellular location">
    <subcellularLocation>
        <location evidence="1">Nucleus</location>
    </subcellularLocation>
</comment>
<protein>
    <recommendedName>
        <fullName evidence="4">Protein cereblon</fullName>
    </recommendedName>
</protein>
<proteinExistence type="inferred from homology"/>
<evidence type="ECO:0000313" key="11">
    <source>
        <dbReference type="EMBL" id="CAB9514968.1"/>
    </source>
</evidence>
<feature type="region of interest" description="Disordered" evidence="9">
    <location>
        <begin position="652"/>
        <end position="696"/>
    </location>
</feature>
<dbReference type="FunFam" id="2.170.150.20:FF:000007">
    <property type="entry name" value="Protein cereblon"/>
    <property type="match status" value="1"/>
</dbReference>
<sequence>MALVLNFWQKRRSSNPSADIPDPDDEATIMNNQSDSQQDLLHPEQEQEEDEFFDAVQHDDHPSQEDDDAQSTRSSLSSHSSSSSSLEERLIPRERHSYLPGPSHPLMASSRVEDDDDNDQQQQQQDYVQPRNPLSNNNNNNDSSLELAILELPGLVLFPGATIPIRLQNRAWIQHLGQQIDASRKIGSSDFGRPVQLGILVLADDNDDLPPETRARHEDGRRRSSFLRRGVRNSRQQQRLSRILIRELSGDSILDDTTSNSDSSDNDDNNNPPPRMNRHAFVGRVGTIATVTYTHGDAVLDNNNNNNNPNNSSRVWQQHAEQQGELILQAVGTTRFRVQQYIDFQSFADVQVFRVQPFRQDDRPLVNPTGLLNSVIRRKFPAPDPALIDTAEFESSTDEQSFHHHLNTGNHSTRRRSSKMARIHPATTIINSKYAVSHHESLIRHLALVTPTPHLAYRKVWPWGMVGRIVETIQASNNNNQQSSLLTSLAELLRDPETATLMDHPTAFSFWMASQMPLSVKEKYHLLQLPTTVERLVKLQQHLTEYTSSRPTAICCKACRIPLSTVDCVFTVGGAEGTTGNYVNEHGFIHQVVTLRQVEDEHRKVYCAGGASTENSYFPGYSWTITYCARCGSLLGWKFHWVGLEEDQQNDNAAMEEQETATAAMEEETATTMTGRSRRRRSSRRQSHHSANRPPSFYGFMSSSLITDQSVDVV</sequence>
<evidence type="ECO:0000256" key="6">
    <source>
        <dbReference type="ARBA" id="ARBA00022786"/>
    </source>
</evidence>
<keyword evidence="12" id="KW-1185">Reference proteome</keyword>
<reference evidence="11" key="1">
    <citation type="submission" date="2020-06" db="EMBL/GenBank/DDBJ databases">
        <authorList>
            <consortium name="Plant Systems Biology data submission"/>
        </authorList>
    </citation>
    <scope>NUCLEOTIDE SEQUENCE</scope>
    <source>
        <strain evidence="11">D6</strain>
    </source>
</reference>
<dbReference type="PANTHER" id="PTHR20916">
    <property type="entry name" value="CYSTEINE AND GLYCINE-RICH PROTEIN 2 BINDING PROTEIN"/>
    <property type="match status" value="1"/>
</dbReference>
<dbReference type="Pfam" id="PF02190">
    <property type="entry name" value="LON_substr_bdg"/>
    <property type="match status" value="1"/>
</dbReference>
<evidence type="ECO:0000256" key="5">
    <source>
        <dbReference type="ARBA" id="ARBA00022723"/>
    </source>
</evidence>
<evidence type="ECO:0000256" key="4">
    <source>
        <dbReference type="ARBA" id="ARBA00014394"/>
    </source>
</evidence>
<feature type="compositionally biased region" description="Basic residues" evidence="9">
    <location>
        <begin position="676"/>
        <end position="691"/>
    </location>
</feature>
<evidence type="ECO:0000256" key="3">
    <source>
        <dbReference type="ARBA" id="ARBA00005293"/>
    </source>
</evidence>
<accession>A0A9N8E5X1</accession>
<evidence type="ECO:0000259" key="10">
    <source>
        <dbReference type="PROSITE" id="PS51788"/>
    </source>
</evidence>
<evidence type="ECO:0000256" key="7">
    <source>
        <dbReference type="ARBA" id="ARBA00022833"/>
    </source>
</evidence>
<gene>
    <name evidence="11" type="ORF">SEMRO_686_G187140.1</name>
</gene>
<keyword evidence="6" id="KW-0833">Ubl conjugation pathway</keyword>
<dbReference type="InterPro" id="IPR004910">
    <property type="entry name" value="Yippee/Mis18/Cereblon"/>
</dbReference>
<comment type="pathway">
    <text evidence="2">Protein modification; protein ubiquitination.</text>
</comment>
<feature type="region of interest" description="Disordered" evidence="9">
    <location>
        <begin position="254"/>
        <end position="279"/>
    </location>
</feature>
<evidence type="ECO:0000256" key="8">
    <source>
        <dbReference type="ARBA" id="ARBA00023242"/>
    </source>
</evidence>
<keyword evidence="8" id="KW-0539">Nucleus</keyword>
<keyword evidence="7" id="KW-0862">Zinc</keyword>
<dbReference type="EMBL" id="CAICTM010000685">
    <property type="protein sequence ID" value="CAB9514968.1"/>
    <property type="molecule type" value="Genomic_DNA"/>
</dbReference>
<feature type="domain" description="CULT" evidence="10">
    <location>
        <begin position="551"/>
        <end position="709"/>
    </location>
</feature>
<evidence type="ECO:0000256" key="2">
    <source>
        <dbReference type="ARBA" id="ARBA00004906"/>
    </source>
</evidence>
<evidence type="ECO:0000256" key="1">
    <source>
        <dbReference type="ARBA" id="ARBA00004123"/>
    </source>
</evidence>
<comment type="caution">
    <text evidence="11">The sequence shown here is derived from an EMBL/GenBank/DDBJ whole genome shotgun (WGS) entry which is preliminary data.</text>
</comment>
<dbReference type="SUPFAM" id="SSF88697">
    <property type="entry name" value="PUA domain-like"/>
    <property type="match status" value="1"/>
</dbReference>
<evidence type="ECO:0000313" key="12">
    <source>
        <dbReference type="Proteomes" id="UP001153069"/>
    </source>
</evidence>
<feature type="compositionally biased region" description="Acidic residues" evidence="9">
    <location>
        <begin position="652"/>
        <end position="669"/>
    </location>
</feature>
<feature type="compositionally biased region" description="Basic and acidic residues" evidence="9">
    <location>
        <begin position="86"/>
        <end position="97"/>
    </location>
</feature>
<feature type="compositionally biased region" description="Low complexity" evidence="9">
    <location>
        <begin position="74"/>
        <end position="85"/>
    </location>
</feature>
<organism evidence="11 12">
    <name type="scientific">Seminavis robusta</name>
    <dbReference type="NCBI Taxonomy" id="568900"/>
    <lineage>
        <taxon>Eukaryota</taxon>
        <taxon>Sar</taxon>
        <taxon>Stramenopiles</taxon>
        <taxon>Ochrophyta</taxon>
        <taxon>Bacillariophyta</taxon>
        <taxon>Bacillariophyceae</taxon>
        <taxon>Bacillariophycidae</taxon>
        <taxon>Naviculales</taxon>
        <taxon>Naviculaceae</taxon>
        <taxon>Seminavis</taxon>
    </lineage>
</organism>
<feature type="region of interest" description="Disordered" evidence="9">
    <location>
        <begin position="206"/>
        <end position="234"/>
    </location>
</feature>
<dbReference type="InterPro" id="IPR015947">
    <property type="entry name" value="PUA-like_sf"/>
</dbReference>
<dbReference type="InterPro" id="IPR046336">
    <property type="entry name" value="Lon_prtase_N_sf"/>
</dbReference>
<feature type="region of interest" description="Disordered" evidence="9">
    <location>
        <begin position="1"/>
        <end position="140"/>
    </location>
</feature>
<dbReference type="AlphaFoldDB" id="A0A9N8E5X1"/>
<feature type="compositionally biased region" description="Polar residues" evidence="9">
    <location>
        <begin position="29"/>
        <end position="39"/>
    </location>
</feature>
<feature type="compositionally biased region" description="Basic and acidic residues" evidence="9">
    <location>
        <begin position="211"/>
        <end position="222"/>
    </location>
</feature>
<dbReference type="PROSITE" id="PS51788">
    <property type="entry name" value="CULT"/>
    <property type="match status" value="1"/>
</dbReference>
<dbReference type="Proteomes" id="UP001153069">
    <property type="component" value="Unassembled WGS sequence"/>
</dbReference>
<dbReference type="InterPro" id="IPR034750">
    <property type="entry name" value="CULT"/>
</dbReference>
<evidence type="ECO:0000256" key="9">
    <source>
        <dbReference type="SAM" id="MobiDB-lite"/>
    </source>
</evidence>
<keyword evidence="5" id="KW-0479">Metal-binding</keyword>